<feature type="chain" id="PRO_5041912466" evidence="1">
    <location>
        <begin position="20"/>
        <end position="192"/>
    </location>
</feature>
<sequence length="192" mass="19681">MFNLKPLALAALTALAASASTLPRQLSGCSPSFQGHPVSIIYPGASGIEALYPASDTLNANIVTAPLVGRTPQFLVENSGHVPTSYLIKDAADHGLVAYATAVPRADAAVKLNAIDNSGADPRQYWVLTCAACASTSTEVPPGGVFGTSCQIANVAVGRCVQRVGAVGTPPVLAPCSATEGAQMFNFLRENL</sequence>
<dbReference type="Proteomes" id="UP001222325">
    <property type="component" value="Unassembled WGS sequence"/>
</dbReference>
<proteinExistence type="predicted"/>
<protein>
    <submittedName>
        <fullName evidence="2">Uncharacterized protein</fullName>
    </submittedName>
</protein>
<keyword evidence="1" id="KW-0732">Signal</keyword>
<name>A0AAD6U6A7_9AGAR</name>
<evidence type="ECO:0000256" key="1">
    <source>
        <dbReference type="SAM" id="SignalP"/>
    </source>
</evidence>
<organism evidence="2 3">
    <name type="scientific">Mycena belliarum</name>
    <dbReference type="NCBI Taxonomy" id="1033014"/>
    <lineage>
        <taxon>Eukaryota</taxon>
        <taxon>Fungi</taxon>
        <taxon>Dikarya</taxon>
        <taxon>Basidiomycota</taxon>
        <taxon>Agaricomycotina</taxon>
        <taxon>Agaricomycetes</taxon>
        <taxon>Agaricomycetidae</taxon>
        <taxon>Agaricales</taxon>
        <taxon>Marasmiineae</taxon>
        <taxon>Mycenaceae</taxon>
        <taxon>Mycena</taxon>
    </lineage>
</organism>
<comment type="caution">
    <text evidence="2">The sequence shown here is derived from an EMBL/GenBank/DDBJ whole genome shotgun (WGS) entry which is preliminary data.</text>
</comment>
<evidence type="ECO:0000313" key="3">
    <source>
        <dbReference type="Proteomes" id="UP001222325"/>
    </source>
</evidence>
<keyword evidence="3" id="KW-1185">Reference proteome</keyword>
<feature type="signal peptide" evidence="1">
    <location>
        <begin position="1"/>
        <end position="19"/>
    </location>
</feature>
<evidence type="ECO:0000313" key="2">
    <source>
        <dbReference type="EMBL" id="KAJ7092441.1"/>
    </source>
</evidence>
<accession>A0AAD6U6A7</accession>
<dbReference type="EMBL" id="JARJCN010000018">
    <property type="protein sequence ID" value="KAJ7092441.1"/>
    <property type="molecule type" value="Genomic_DNA"/>
</dbReference>
<dbReference type="AlphaFoldDB" id="A0AAD6U6A7"/>
<gene>
    <name evidence="2" type="ORF">B0H15DRAFT_174295</name>
</gene>
<reference evidence="2" key="1">
    <citation type="submission" date="2023-03" db="EMBL/GenBank/DDBJ databases">
        <title>Massive genome expansion in bonnet fungi (Mycena s.s.) driven by repeated elements and novel gene families across ecological guilds.</title>
        <authorList>
            <consortium name="Lawrence Berkeley National Laboratory"/>
            <person name="Harder C.B."/>
            <person name="Miyauchi S."/>
            <person name="Viragh M."/>
            <person name="Kuo A."/>
            <person name="Thoen E."/>
            <person name="Andreopoulos B."/>
            <person name="Lu D."/>
            <person name="Skrede I."/>
            <person name="Drula E."/>
            <person name="Henrissat B."/>
            <person name="Morin E."/>
            <person name="Kohler A."/>
            <person name="Barry K."/>
            <person name="LaButti K."/>
            <person name="Morin E."/>
            <person name="Salamov A."/>
            <person name="Lipzen A."/>
            <person name="Mereny Z."/>
            <person name="Hegedus B."/>
            <person name="Baldrian P."/>
            <person name="Stursova M."/>
            <person name="Weitz H."/>
            <person name="Taylor A."/>
            <person name="Grigoriev I.V."/>
            <person name="Nagy L.G."/>
            <person name="Martin F."/>
            <person name="Kauserud H."/>
        </authorList>
    </citation>
    <scope>NUCLEOTIDE SEQUENCE</scope>
    <source>
        <strain evidence="2">CBHHK173m</strain>
    </source>
</reference>